<evidence type="ECO:0000256" key="2">
    <source>
        <dbReference type="ARBA" id="ARBA00007200"/>
    </source>
</evidence>
<feature type="transmembrane region" description="Helical" evidence="12">
    <location>
        <begin position="962"/>
        <end position="982"/>
    </location>
</feature>
<feature type="compositionally biased region" description="Basic and acidic residues" evidence="11">
    <location>
        <begin position="402"/>
        <end position="430"/>
    </location>
</feature>
<dbReference type="FunFam" id="1.10.287.70:FF:000086">
    <property type="entry name" value="Polycystic kidney disease 2"/>
    <property type="match status" value="1"/>
</dbReference>
<dbReference type="Pfam" id="PF01477">
    <property type="entry name" value="PLAT"/>
    <property type="match status" value="1"/>
</dbReference>
<dbReference type="AlphaFoldDB" id="A7RUR6"/>
<evidence type="ECO:0000259" key="14">
    <source>
        <dbReference type="PROSITE" id="PS50221"/>
    </source>
</evidence>
<keyword evidence="16" id="KW-1185">Reference proteome</keyword>
<evidence type="ECO:0000256" key="4">
    <source>
        <dbReference type="ARBA" id="ARBA00022729"/>
    </source>
</evidence>
<dbReference type="GO" id="GO:0050982">
    <property type="term" value="P:detection of mechanical stimulus"/>
    <property type="evidence" value="ECO:0000318"/>
    <property type="project" value="GO_Central"/>
</dbReference>
<evidence type="ECO:0000259" key="13">
    <source>
        <dbReference type="PROSITE" id="PS50095"/>
    </source>
</evidence>
<feature type="non-terminal residue" evidence="15">
    <location>
        <position position="1118"/>
    </location>
</feature>
<dbReference type="HOGENOM" id="CLU_003147_0_0_1"/>
<dbReference type="EMBL" id="DS469541">
    <property type="protein sequence ID" value="EDO44744.1"/>
    <property type="molecule type" value="Genomic_DNA"/>
</dbReference>
<evidence type="ECO:0000256" key="6">
    <source>
        <dbReference type="ARBA" id="ARBA00023136"/>
    </source>
</evidence>
<feature type="transmembrane region" description="Helical" evidence="12">
    <location>
        <begin position="473"/>
        <end position="500"/>
    </location>
</feature>
<dbReference type="Gene3D" id="1.10.287.70">
    <property type="match status" value="1"/>
</dbReference>
<evidence type="ECO:0000256" key="12">
    <source>
        <dbReference type="SAM" id="Phobius"/>
    </source>
</evidence>
<dbReference type="PANTHER" id="PTHR10877">
    <property type="entry name" value="POLYCYSTIN FAMILY MEMBER"/>
    <property type="match status" value="1"/>
</dbReference>
<evidence type="ECO:0000256" key="10">
    <source>
        <dbReference type="PROSITE-ProRule" id="PRU00152"/>
    </source>
</evidence>
<dbReference type="Gene3D" id="2.60.220.50">
    <property type="match status" value="1"/>
</dbReference>
<dbReference type="PRINTS" id="PR01433">
    <property type="entry name" value="POLYCYSTIN2"/>
</dbReference>
<evidence type="ECO:0000256" key="9">
    <source>
        <dbReference type="PIRSR" id="PIRSR603915-2"/>
    </source>
</evidence>
<dbReference type="InterPro" id="IPR046791">
    <property type="entry name" value="Polycystin_dom"/>
</dbReference>
<dbReference type="InterPro" id="IPR001024">
    <property type="entry name" value="PLAT/LH2_dom"/>
</dbReference>
<comment type="caution">
    <text evidence="10">Lacks conserved residue(s) required for the propagation of feature annotation.</text>
</comment>
<feature type="transmembrane region" description="Helical" evidence="12">
    <location>
        <begin position="1061"/>
        <end position="1086"/>
    </location>
</feature>
<dbReference type="PROSITE" id="PS50221">
    <property type="entry name" value="GAIN_B"/>
    <property type="match status" value="1"/>
</dbReference>
<keyword evidence="4" id="KW-0732">Signal</keyword>
<dbReference type="InterPro" id="IPR036392">
    <property type="entry name" value="PLAT/LH2_dom_sf"/>
</dbReference>
<dbReference type="Proteomes" id="UP000001593">
    <property type="component" value="Unassembled WGS sequence"/>
</dbReference>
<dbReference type="eggNOG" id="KOG3599">
    <property type="taxonomic scope" value="Eukaryota"/>
</dbReference>
<evidence type="ECO:0000256" key="7">
    <source>
        <dbReference type="ARBA" id="ARBA00023157"/>
    </source>
</evidence>
<protein>
    <recommendedName>
        <fullName evidence="17">Polycystic kidney disease protein 1-like 2</fullName>
    </recommendedName>
</protein>
<sequence length="1118" mass="128006">MLNGSGAMNYTFGAYSSCCYFWDEAGGMWSSQGCEVGRNTSRQVTHCKCSHLTWFGAKLFIPPNAIDLSSAIKNFANFDESPALLATFCAILGMYLVALIWARRRDLKDTSKVGLVAVPDSDISDLYRYEVTVYTGRGKAAATTSNVTLIMCGELGESQAVTLTDDNSEVFQAGGIDSFFVTTPNPLGALCYIRIWHDNTGSNPSWYLNQVAVRNIDSNERFYFLCYRWFACDEGDGEVDRVLPVAGKEELAQFMYLFRSKATRDFSDAHLWFSIALRPCRSLFTRTQRVTCCLSLLLCTMLANVLWYQVPQSQKEDVIFESGFIRITWHELLIGIQSSLLVFPINLLIIQIFRNTKPRPLHKDDSCEVKSICSRSVTTPAIALQDITTVTRETPDVVKSWTHSERRLDSPYKQRRGEEKKNLDTIERPTEQPSPVSIESFDYVDGAKPLFKSPAEANARKSKKAKEHVGKVLLPWWFVYVGWALCLLTACTAAFFTMLYGLTFDKPKQHAWLISMFFSLVQDIFISQPLKVLGFALVFALVLKKPQGENDEKLNSELAKDRQWLEEHVGQRDKRRNAISNDKPKYLPPDPSALQRARLQRFKERKMFEVIQEILFYALFVWVVLVVAYGHRDPNAHVMNQGLEDVFSGRAKHDHSVPDGHSLLFQVSDITSFWNWTEAVLIPGLYSESWYNGRSDKPGFLADHTSWMLGTARMRQLRVKAGDCKVHDVYSGYLAQCNGPYSWDTEDTTPVFRPGWRPAPSNYSTAQNAWKYRDSSELRSLPYLGKLALYSGGGYAFDLGKKEKAMAMLAQLKRDKWVDRSTRAIFVEFTVYSPYTNLHCVGYLLLEVLPSGGTSPFSELLVTRIDRYAGNFMIFVLLCEILFVLFTVYFTYKQGKEIAREGVAYHFHEYWSWVELVLSGCSWTSIVLYFVRFGINKSTVLTYHKDTSVFVNFHALAASDQVFGYVYAFVAFFVSLKFLRLFRFNKRMSLLATTLKCSAKELAHFSIVFGLVFMAFVHFCYLIFSTELYIFHTVLSTVETLISVMLGKFSYERLLQTNRLLAPFMFFFYSIVVVFILINMFISIIIENFQRVKSQNDLQSNEYEIVDFMTEQFRDWLG</sequence>
<feature type="transmembrane region" description="Helical" evidence="12">
    <location>
        <begin position="83"/>
        <end position="102"/>
    </location>
</feature>
<dbReference type="SMART" id="SM00308">
    <property type="entry name" value="LH2"/>
    <property type="match status" value="1"/>
</dbReference>
<dbReference type="PhylomeDB" id="A7RUR6"/>
<keyword evidence="6 12" id="KW-0472">Membrane</keyword>
<feature type="domain" description="GAIN-B" evidence="14">
    <location>
        <begin position="1"/>
        <end position="67"/>
    </location>
</feature>
<keyword evidence="5 12" id="KW-1133">Transmembrane helix</keyword>
<feature type="transmembrane region" description="Helical" evidence="12">
    <location>
        <begin position="1030"/>
        <end position="1049"/>
    </location>
</feature>
<dbReference type="Pfam" id="PF01825">
    <property type="entry name" value="GPS"/>
    <property type="match status" value="1"/>
</dbReference>
<organism evidence="15 16">
    <name type="scientific">Nematostella vectensis</name>
    <name type="common">Starlet sea anemone</name>
    <dbReference type="NCBI Taxonomy" id="45351"/>
    <lineage>
        <taxon>Eukaryota</taxon>
        <taxon>Metazoa</taxon>
        <taxon>Cnidaria</taxon>
        <taxon>Anthozoa</taxon>
        <taxon>Hexacorallia</taxon>
        <taxon>Actiniaria</taxon>
        <taxon>Edwardsiidae</taxon>
        <taxon>Nematostella</taxon>
    </lineage>
</organism>
<evidence type="ECO:0000256" key="1">
    <source>
        <dbReference type="ARBA" id="ARBA00004141"/>
    </source>
</evidence>
<feature type="transmembrane region" description="Helical" evidence="12">
    <location>
        <begin position="512"/>
        <end position="543"/>
    </location>
</feature>
<evidence type="ECO:0000256" key="3">
    <source>
        <dbReference type="ARBA" id="ARBA00022692"/>
    </source>
</evidence>
<dbReference type="PANTHER" id="PTHR10877:SF150">
    <property type="entry name" value="REJ DOMAIN-CONTAINING PROTEIN"/>
    <property type="match status" value="1"/>
</dbReference>
<name>A7RUR6_NEMVE</name>
<dbReference type="InterPro" id="IPR013122">
    <property type="entry name" value="PKD1_2_channel"/>
</dbReference>
<evidence type="ECO:0000256" key="11">
    <source>
        <dbReference type="SAM" id="MobiDB-lite"/>
    </source>
</evidence>
<comment type="subcellular location">
    <subcellularLocation>
        <location evidence="1">Membrane</location>
        <topology evidence="1">Multi-pass membrane protein</topology>
    </subcellularLocation>
</comment>
<reference evidence="15 16" key="1">
    <citation type="journal article" date="2007" name="Science">
        <title>Sea anemone genome reveals ancestral eumetazoan gene repertoire and genomic organization.</title>
        <authorList>
            <person name="Putnam N.H."/>
            <person name="Srivastava M."/>
            <person name="Hellsten U."/>
            <person name="Dirks B."/>
            <person name="Chapman J."/>
            <person name="Salamov A."/>
            <person name="Terry A."/>
            <person name="Shapiro H."/>
            <person name="Lindquist E."/>
            <person name="Kapitonov V.V."/>
            <person name="Jurka J."/>
            <person name="Genikhovich G."/>
            <person name="Grigoriev I.V."/>
            <person name="Lucas S.M."/>
            <person name="Steele R.E."/>
            <person name="Finnerty J.R."/>
            <person name="Technau U."/>
            <person name="Martindale M.Q."/>
            <person name="Rokhsar D.S."/>
        </authorList>
    </citation>
    <scope>NUCLEOTIDE SEQUENCE [LARGE SCALE GENOMIC DNA]</scope>
    <source>
        <strain evidence="16">CH2 X CH6</strain>
    </source>
</reference>
<feature type="transmembrane region" description="Helical" evidence="12">
    <location>
        <begin position="290"/>
        <end position="310"/>
    </location>
</feature>
<dbReference type="Pfam" id="PF08016">
    <property type="entry name" value="PKD_channel"/>
    <property type="match status" value="1"/>
</dbReference>
<dbReference type="Pfam" id="PF20519">
    <property type="entry name" value="Polycystin_dom"/>
    <property type="match status" value="1"/>
</dbReference>
<feature type="transmembrane region" description="Helical" evidence="12">
    <location>
        <begin position="332"/>
        <end position="353"/>
    </location>
</feature>
<proteinExistence type="inferred from homology"/>
<evidence type="ECO:0000256" key="8">
    <source>
        <dbReference type="ARBA" id="ARBA00023180"/>
    </source>
</evidence>
<dbReference type="SMART" id="SM00303">
    <property type="entry name" value="GPS"/>
    <property type="match status" value="1"/>
</dbReference>
<dbReference type="InterPro" id="IPR057244">
    <property type="entry name" value="GAIN_B"/>
</dbReference>
<accession>A7RUR6</accession>
<feature type="transmembrane region" description="Helical" evidence="12">
    <location>
        <begin position="610"/>
        <end position="630"/>
    </location>
</feature>
<dbReference type="GO" id="GO:0016020">
    <property type="term" value="C:membrane"/>
    <property type="evidence" value="ECO:0000318"/>
    <property type="project" value="GO_Central"/>
</dbReference>
<feature type="transmembrane region" description="Helical" evidence="12">
    <location>
        <begin position="1002"/>
        <end position="1024"/>
    </location>
</feature>
<dbReference type="InterPro" id="IPR051223">
    <property type="entry name" value="Polycystin"/>
</dbReference>
<evidence type="ECO:0000313" key="16">
    <source>
        <dbReference type="Proteomes" id="UP000001593"/>
    </source>
</evidence>
<feature type="transmembrane region" description="Helical" evidence="12">
    <location>
        <begin position="872"/>
        <end position="892"/>
    </location>
</feature>
<dbReference type="FunFam" id="2.60.220.50:FF:000044">
    <property type="entry name" value="Predicted protein"/>
    <property type="match status" value="1"/>
</dbReference>
<dbReference type="InterPro" id="IPR046338">
    <property type="entry name" value="GAIN_dom_sf"/>
</dbReference>
<gene>
    <name evidence="15" type="ORF">NEMVEDRAFT_v1g94083</name>
</gene>
<feature type="region of interest" description="Disordered" evidence="11">
    <location>
        <begin position="402"/>
        <end position="437"/>
    </location>
</feature>
<feature type="disulfide bond" evidence="9">
    <location>
        <begin position="724"/>
        <end position="737"/>
    </location>
</feature>
<dbReference type="InterPro" id="IPR000203">
    <property type="entry name" value="GPS"/>
</dbReference>
<feature type="transmembrane region" description="Helical" evidence="12">
    <location>
        <begin position="913"/>
        <end position="935"/>
    </location>
</feature>
<dbReference type="InParanoid" id="A7RUR6"/>
<dbReference type="InterPro" id="IPR003915">
    <property type="entry name" value="PKD_2"/>
</dbReference>
<dbReference type="SUPFAM" id="SSF49723">
    <property type="entry name" value="Lipase/lipooxygenase domain (PLAT/LH2 domain)"/>
    <property type="match status" value="1"/>
</dbReference>
<dbReference type="Gene3D" id="2.60.60.20">
    <property type="entry name" value="PLAT/LH2 domain"/>
    <property type="match status" value="1"/>
</dbReference>
<evidence type="ECO:0000256" key="5">
    <source>
        <dbReference type="ARBA" id="ARBA00022989"/>
    </source>
</evidence>
<dbReference type="GO" id="GO:0005509">
    <property type="term" value="F:calcium ion binding"/>
    <property type="evidence" value="ECO:0007669"/>
    <property type="project" value="InterPro"/>
</dbReference>
<keyword evidence="3 12" id="KW-0812">Transmembrane</keyword>
<evidence type="ECO:0000313" key="15">
    <source>
        <dbReference type="EMBL" id="EDO44744.1"/>
    </source>
</evidence>
<keyword evidence="8" id="KW-0325">Glycoprotein</keyword>
<comment type="similarity">
    <text evidence="2">Belongs to the polycystin family.</text>
</comment>
<keyword evidence="7" id="KW-1015">Disulfide bond</keyword>
<dbReference type="GO" id="GO:0005262">
    <property type="term" value="F:calcium channel activity"/>
    <property type="evidence" value="ECO:0000318"/>
    <property type="project" value="GO_Central"/>
</dbReference>
<dbReference type="OMA" id="AVKRKWH"/>
<feature type="domain" description="PLAT" evidence="13">
    <location>
        <begin position="127"/>
        <end position="244"/>
    </location>
</feature>
<evidence type="ECO:0008006" key="17">
    <source>
        <dbReference type="Google" id="ProtNLM"/>
    </source>
</evidence>
<dbReference type="PROSITE" id="PS50095">
    <property type="entry name" value="PLAT"/>
    <property type="match status" value="1"/>
</dbReference>
<dbReference type="FunFam" id="2.60.60.20:FF:000029">
    <property type="entry name" value="Predicted protein"/>
    <property type="match status" value="1"/>
</dbReference>